<comment type="caution">
    <text evidence="1">The sequence shown here is derived from an EMBL/GenBank/DDBJ whole genome shotgun (WGS) entry which is preliminary data.</text>
</comment>
<dbReference type="RefSeq" id="WP_125672504.1">
    <property type="nucleotide sequence ID" value="NZ_RCOS01000152.1"/>
</dbReference>
<dbReference type="EMBL" id="RCOS01000152">
    <property type="protein sequence ID" value="RSN72453.1"/>
    <property type="molecule type" value="Genomic_DNA"/>
</dbReference>
<dbReference type="Proteomes" id="UP000277582">
    <property type="component" value="Unassembled WGS sequence"/>
</dbReference>
<evidence type="ECO:0000313" key="1">
    <source>
        <dbReference type="EMBL" id="RSN72453.1"/>
    </source>
</evidence>
<evidence type="ECO:0000313" key="2">
    <source>
        <dbReference type="Proteomes" id="UP000277582"/>
    </source>
</evidence>
<protein>
    <submittedName>
        <fullName evidence="1">Uncharacterized protein</fullName>
    </submittedName>
</protein>
<reference evidence="1 2" key="1">
    <citation type="submission" date="2018-10" db="EMBL/GenBank/DDBJ databases">
        <title>Co-occurring genomic capacity for anaerobic methane metabolism and dissimilatory sulfite reduction discovered in the Korarchaeota.</title>
        <authorList>
            <person name="Mckay L.J."/>
            <person name="Dlakic M."/>
            <person name="Fields M.W."/>
            <person name="Delmont T.O."/>
            <person name="Eren A.M."/>
            <person name="Jay Z.J."/>
            <person name="Klingelsmith K.B."/>
            <person name="Rusch D.B."/>
            <person name="Inskeep W.P."/>
        </authorList>
    </citation>
    <scope>NUCLEOTIDE SEQUENCE [LARGE SCALE GENOMIC DNA]</scope>
    <source>
        <strain evidence="1 2">MDKW</strain>
    </source>
</reference>
<organism evidence="1 2">
    <name type="scientific">Candidatus Methanodesulfokora washburnensis</name>
    <dbReference type="NCBI Taxonomy" id="2478471"/>
    <lineage>
        <taxon>Archaea</taxon>
        <taxon>Thermoproteota</taxon>
        <taxon>Candidatus Korarchaeia</taxon>
        <taxon>Candidatus Korarchaeia incertae sedis</taxon>
        <taxon>Candidatus Methanodesulfokora</taxon>
    </lineage>
</organism>
<gene>
    <name evidence="1" type="ORF">D6D85_13665</name>
</gene>
<accession>A0A429GFN4</accession>
<proteinExistence type="predicted"/>
<dbReference type="AlphaFoldDB" id="A0A429GFN4"/>
<keyword evidence="2" id="KW-1185">Reference proteome</keyword>
<name>A0A429GFN4_9CREN</name>
<sequence length="201" mass="22690">MSYHRDEFILKCMTLGGKPKEEKGGGADFFYSELKCTLPDFSLGKMKEFITFLKSLGRPDIDAKRGNVNFVIETPDDKNITGFYKQSYYIDRELGLDDTIEEELIVHVFPDNRLALDRIESLGSEYEKRMKKKLGRQGARSSLVLDSNHGAGVALIAHTYGASSSDISYIIEEMRSFVREGQKIMSNISAERVSKKSVVIL</sequence>